<dbReference type="NCBIfam" id="TIGR03696">
    <property type="entry name" value="Rhs_assc_core"/>
    <property type="match status" value="1"/>
</dbReference>
<dbReference type="AlphaFoldDB" id="A0A1V9FU76"/>
<organism evidence="1 2">
    <name type="scientific">Niastella vici</name>
    <dbReference type="NCBI Taxonomy" id="1703345"/>
    <lineage>
        <taxon>Bacteria</taxon>
        <taxon>Pseudomonadati</taxon>
        <taxon>Bacteroidota</taxon>
        <taxon>Chitinophagia</taxon>
        <taxon>Chitinophagales</taxon>
        <taxon>Chitinophagaceae</taxon>
        <taxon>Niastella</taxon>
    </lineage>
</organism>
<evidence type="ECO:0000313" key="2">
    <source>
        <dbReference type="Proteomes" id="UP000192796"/>
    </source>
</evidence>
<dbReference type="InterPro" id="IPR050708">
    <property type="entry name" value="T6SS_VgrG/RHS"/>
</dbReference>
<dbReference type="PANTHER" id="PTHR32305:SF15">
    <property type="entry name" value="PROTEIN RHSA-RELATED"/>
    <property type="match status" value="1"/>
</dbReference>
<evidence type="ECO:0000313" key="1">
    <source>
        <dbReference type="EMBL" id="OQP61857.1"/>
    </source>
</evidence>
<accession>A0A1V9FU76</accession>
<dbReference type="EMBL" id="LVYD01000055">
    <property type="protein sequence ID" value="OQP61857.1"/>
    <property type="molecule type" value="Genomic_DNA"/>
</dbReference>
<reference evidence="1 2" key="1">
    <citation type="submission" date="2016-03" db="EMBL/GenBank/DDBJ databases">
        <title>Niastella vici sp. nov., isolated from farmland soil.</title>
        <authorList>
            <person name="Chen L."/>
            <person name="Wang D."/>
            <person name="Yang S."/>
            <person name="Wang G."/>
        </authorList>
    </citation>
    <scope>NUCLEOTIDE SEQUENCE [LARGE SCALE GENOMIC DNA]</scope>
    <source>
        <strain evidence="1 2">DJ57</strain>
    </source>
</reference>
<keyword evidence="2" id="KW-1185">Reference proteome</keyword>
<proteinExistence type="predicted"/>
<dbReference type="InterPro" id="IPR022385">
    <property type="entry name" value="Rhs_assc_core"/>
</dbReference>
<sequence length="393" mass="43464">MAHDEGRIRRIMKHLSNWDSAWKYLVDYFAKDHLGNVRMVLTDQKDTAKYLASMEPNYRAKEDALFNNVTLTACSTAVVPGGYPVDTSITNPNEWVSWVNGSGNKIGPSLTLRVMAGDTIDIGVKSFYRPSGAGIGNNSALNDILGSLAGGLVTVAGETKATLSELANTGSSPLIGPINSFLNSRDTSNATKPRAYLNWILLDEQFTYVNSFPQSGAIPVGSADVLTTLAQSGIPITKNGYLYVYVSNETGNRDVYFDNLSVVHRTGPLLEETHYYPFGLTMTALCSKAFGREENKYKYNGKEKQDKEFSDGSGLEWYDYSARMYDPQIGRFHAPDPHAGSYPAVSTFSYTFNNPIKFVDLDGMDPKSLNEDLGGFKFNYWDNLINTGRIVWN</sequence>
<name>A0A1V9FU76_9BACT</name>
<comment type="caution">
    <text evidence="1">The sequence shown here is derived from an EMBL/GenBank/DDBJ whole genome shotgun (WGS) entry which is preliminary data.</text>
</comment>
<dbReference type="STRING" id="1703345.A3860_30795"/>
<protein>
    <recommendedName>
        <fullName evidence="3">RHS repeat-associated core domain-containing protein</fullName>
    </recommendedName>
</protein>
<evidence type="ECO:0008006" key="3">
    <source>
        <dbReference type="Google" id="ProtNLM"/>
    </source>
</evidence>
<dbReference type="Gene3D" id="2.180.10.10">
    <property type="entry name" value="RHS repeat-associated core"/>
    <property type="match status" value="1"/>
</dbReference>
<dbReference type="PANTHER" id="PTHR32305">
    <property type="match status" value="1"/>
</dbReference>
<gene>
    <name evidence="1" type="ORF">A3860_30795</name>
</gene>
<dbReference type="Proteomes" id="UP000192796">
    <property type="component" value="Unassembled WGS sequence"/>
</dbReference>